<evidence type="ECO:0000313" key="5">
    <source>
        <dbReference type="Proteomes" id="UP000661012"/>
    </source>
</evidence>
<dbReference type="RefSeq" id="WP_062744005.1">
    <property type="nucleotide sequence ID" value="NZ_JACYNM010000012.1"/>
</dbReference>
<dbReference type="STRING" id="1219360.GCA_001571305_01530"/>
<evidence type="ECO:0000256" key="1">
    <source>
        <dbReference type="SAM" id="SignalP"/>
    </source>
</evidence>
<keyword evidence="5" id="KW-1185">Reference proteome</keyword>
<dbReference type="PANTHER" id="PTHR33420">
    <property type="entry name" value="FIMBRIAL SUBUNIT ELFA-RELATED"/>
    <property type="match status" value="1"/>
</dbReference>
<name>A0A4U3FFY6_9GAMM</name>
<dbReference type="InterPro" id="IPR008966">
    <property type="entry name" value="Adhesion_dom_sf"/>
</dbReference>
<evidence type="ECO:0000313" key="3">
    <source>
        <dbReference type="EMBL" id="TKJ92484.1"/>
    </source>
</evidence>
<dbReference type="EMBL" id="JACYNN010000012">
    <property type="protein sequence ID" value="MBD8107923.1"/>
    <property type="molecule type" value="Genomic_DNA"/>
</dbReference>
<evidence type="ECO:0000313" key="4">
    <source>
        <dbReference type="Proteomes" id="UP000306393"/>
    </source>
</evidence>
<dbReference type="InterPro" id="IPR050263">
    <property type="entry name" value="Bact_Fimbrial_Adh_Pro"/>
</dbReference>
<reference evidence="3 4" key="1">
    <citation type="journal article" date="2019" name="Sci. Rep.">
        <title>Differences in resource use lead to coexistence of seed-transmitted microbial populations.</title>
        <authorList>
            <person name="Torres-Cortes G."/>
            <person name="Garcia B.J."/>
            <person name="Compant S."/>
            <person name="Rezki S."/>
            <person name="Jones P."/>
            <person name="Preveaux A."/>
            <person name="Briand M."/>
            <person name="Roulet A."/>
            <person name="Bouchez O."/>
            <person name="Jacobson D."/>
            <person name="Barret M."/>
        </authorList>
    </citation>
    <scope>NUCLEOTIDE SEQUENCE [LARGE SCALE GENOMIC DNA]</scope>
    <source>
        <strain evidence="3 4">CFBP13511</strain>
    </source>
</reference>
<dbReference type="InterPro" id="IPR036937">
    <property type="entry name" value="Adhesion_dom_fimbrial_sf"/>
</dbReference>
<evidence type="ECO:0000313" key="2">
    <source>
        <dbReference type="EMBL" id="MBD8107923.1"/>
    </source>
</evidence>
<dbReference type="GO" id="GO:0043709">
    <property type="term" value="P:cell adhesion involved in single-species biofilm formation"/>
    <property type="evidence" value="ECO:0007669"/>
    <property type="project" value="TreeGrafter"/>
</dbReference>
<dbReference type="GO" id="GO:0009289">
    <property type="term" value="C:pilus"/>
    <property type="evidence" value="ECO:0007669"/>
    <property type="project" value="InterPro"/>
</dbReference>
<comment type="caution">
    <text evidence="3">The sequence shown here is derived from an EMBL/GenBank/DDBJ whole genome shotgun (WGS) entry which is preliminary data.</text>
</comment>
<dbReference type="Proteomes" id="UP000306393">
    <property type="component" value="Unassembled WGS sequence"/>
</dbReference>
<dbReference type="Gene3D" id="2.60.40.1090">
    <property type="entry name" value="Fimbrial-type adhesion domain"/>
    <property type="match status" value="1"/>
</dbReference>
<organism evidence="3 4">
    <name type="scientific">Erwinia persicina</name>
    <dbReference type="NCBI Taxonomy" id="55211"/>
    <lineage>
        <taxon>Bacteria</taxon>
        <taxon>Pseudomonadati</taxon>
        <taxon>Pseudomonadota</taxon>
        <taxon>Gammaproteobacteria</taxon>
        <taxon>Enterobacterales</taxon>
        <taxon>Erwiniaceae</taxon>
        <taxon>Erwinia</taxon>
    </lineage>
</organism>
<dbReference type="AlphaFoldDB" id="A0A4U3FFY6"/>
<protein>
    <submittedName>
        <fullName evidence="3">Type 1 fimbrial protein</fullName>
    </submittedName>
</protein>
<dbReference type="PANTHER" id="PTHR33420:SF12">
    <property type="entry name" value="FIMBRIN-LIKE PROTEIN FIMI-RELATED"/>
    <property type="match status" value="1"/>
</dbReference>
<keyword evidence="1" id="KW-0732">Signal</keyword>
<dbReference type="EMBL" id="QGAC01000005">
    <property type="protein sequence ID" value="TKJ92484.1"/>
    <property type="molecule type" value="Genomic_DNA"/>
</dbReference>
<proteinExistence type="predicted"/>
<accession>A0A4U3FFY6</accession>
<feature type="chain" id="PRO_5020581269" evidence="1">
    <location>
        <begin position="28"/>
        <end position="181"/>
    </location>
</feature>
<gene>
    <name evidence="3" type="ORF">EpCFBP13511_06670</name>
    <name evidence="2" type="ORF">IFT93_16105</name>
</gene>
<reference evidence="2 5" key="2">
    <citation type="journal article" date="2020" name="FEMS Microbiol. Ecol.">
        <title>Temporal dynamics of bacterial communities during seed development and maturation.</title>
        <authorList>
            <person name="Chesneau G."/>
            <person name="Torres-Cortes G."/>
            <person name="Briand M."/>
            <person name="Darrasse A."/>
            <person name="Preveaux A."/>
            <person name="Marais C."/>
            <person name="Jacques M.A."/>
            <person name="Shade A."/>
            <person name="Barret M."/>
        </authorList>
    </citation>
    <scope>NUCLEOTIDE SEQUENCE [LARGE SCALE GENOMIC DNA]</scope>
    <source>
        <strain evidence="2 5">CFBP13732</strain>
    </source>
</reference>
<dbReference type="Proteomes" id="UP000661012">
    <property type="component" value="Unassembled WGS sequence"/>
</dbReference>
<dbReference type="SUPFAM" id="SSF49401">
    <property type="entry name" value="Bacterial adhesins"/>
    <property type="match status" value="1"/>
</dbReference>
<dbReference type="OrthoDB" id="6986861at2"/>
<feature type="signal peptide" evidence="1">
    <location>
        <begin position="1"/>
        <end position="27"/>
    </location>
</feature>
<sequence length="181" mass="19846">MVSQRGKRILQHSVFIQLLLCSHLAMSANQGRGEVTVNGQIIASACAIDTKSVDQTIIMTTLPVSQIIRDGQGDVNPFSIKLVNCILEKLNPTLDDWQYFKVTFDGRSDAGLFAINGNAKGIGLQISDGKGNIAIPGIPMDKNDIQPGNMEFHYGLRLIGNHQILEAGSYSSTVRFKMDYY</sequence>